<gene>
    <name evidence="11" type="ORF">P618_201042</name>
</gene>
<dbReference type="PRINTS" id="PR00509">
    <property type="entry name" value="PGMPMM"/>
</dbReference>
<evidence type="ECO:0000313" key="11">
    <source>
        <dbReference type="EMBL" id="ETZ06751.1"/>
    </source>
</evidence>
<dbReference type="InterPro" id="IPR005845">
    <property type="entry name" value="A-D-PHexomutase_a/b/a-II"/>
</dbReference>
<dbReference type="Pfam" id="PF02880">
    <property type="entry name" value="PGM_PMM_III"/>
    <property type="match status" value="1"/>
</dbReference>
<keyword evidence="12" id="KW-1185">Reference proteome</keyword>
<evidence type="ECO:0000256" key="1">
    <source>
        <dbReference type="ARBA" id="ARBA00001946"/>
    </source>
</evidence>
<dbReference type="InterPro" id="IPR005844">
    <property type="entry name" value="A-D-PHexomutase_a/b/a-I"/>
</dbReference>
<dbReference type="PANTHER" id="PTHR42946">
    <property type="entry name" value="PHOSPHOHEXOSE MUTASE"/>
    <property type="match status" value="1"/>
</dbReference>
<keyword evidence="6" id="KW-0413">Isomerase</keyword>
<evidence type="ECO:0000256" key="3">
    <source>
        <dbReference type="ARBA" id="ARBA00022553"/>
    </source>
</evidence>
<evidence type="ECO:0000256" key="2">
    <source>
        <dbReference type="ARBA" id="ARBA00010231"/>
    </source>
</evidence>
<dbReference type="InterPro" id="IPR005843">
    <property type="entry name" value="A-D-PHexomutase_C"/>
</dbReference>
<sequence>MKNLRWFGTDGIRGIAFEGLFVPSVLTRVGKGIGEYLHNKFSNQVLKNSLWVLIGVDTRDSGPTFAASLISGLQEYVGVGYLGVCSSGALAWLTRYYGAHFGIMVSASHNSAIYNGIKCFDSDGSKFSVEDELEIEDYVAYHLQKALHIKDSSFLQVTHSQNAYQEALTFGRNLKGLRVILDGAHGSLWKFASDCFTICGAEVVSVLGADPNGRNINENSGVLYPSCLQNAVINHCADLGFCFDGDGDRVGVVDNLGKYWDGDQILAALSKDSVSVVGTVMSNYGLERYFLEKGKSFFRVDVGDRWISQALKTNKLRWGGESSGHLIDYNFLPVGDGLWIALEMSSRFIQEGKVPIFPVFSPYPVLQKNIPISGNFSLNIPEIQSRLCGVYASLSPDVRLVLRPSGTEPVIRILLEGLCVKTLKFEMERVVAWISEYMNIENAFESNAA</sequence>
<dbReference type="InterPro" id="IPR005846">
    <property type="entry name" value="A-D-PHexomutase_a/b/a-III"/>
</dbReference>
<dbReference type="GO" id="GO:0005975">
    <property type="term" value="P:carbohydrate metabolic process"/>
    <property type="evidence" value="ECO:0007669"/>
    <property type="project" value="InterPro"/>
</dbReference>
<dbReference type="GO" id="GO:0008966">
    <property type="term" value="F:phosphoglucosamine mutase activity"/>
    <property type="evidence" value="ECO:0007669"/>
    <property type="project" value="TreeGrafter"/>
</dbReference>
<comment type="cofactor">
    <cofactor evidence="1">
        <name>Mg(2+)</name>
        <dbReference type="ChEBI" id="CHEBI:18420"/>
    </cofactor>
</comment>
<dbReference type="STRING" id="1399147.P618_201042"/>
<feature type="domain" description="Alpha-D-phosphohexomutase alpha/beta/alpha" evidence="10">
    <location>
        <begin position="262"/>
        <end position="353"/>
    </location>
</feature>
<dbReference type="RefSeq" id="WP_021826780.1">
    <property type="nucleotide sequence ID" value="NZ_AWTR02000085.1"/>
</dbReference>
<evidence type="ECO:0000313" key="12">
    <source>
        <dbReference type="Proteomes" id="UP000019112"/>
    </source>
</evidence>
<keyword evidence="3" id="KW-0597">Phosphoprotein</keyword>
<proteinExistence type="inferred from homology"/>
<dbReference type="SUPFAM" id="SSF53738">
    <property type="entry name" value="Phosphoglucomutase, first 3 domains"/>
    <property type="match status" value="3"/>
</dbReference>
<name>W6TDD4_HOLOB</name>
<dbReference type="InterPro" id="IPR016055">
    <property type="entry name" value="A-D-PHexomutase_a/b/a-I/II/III"/>
</dbReference>
<evidence type="ECO:0000259" key="10">
    <source>
        <dbReference type="Pfam" id="PF02880"/>
    </source>
</evidence>
<protein>
    <submittedName>
        <fullName evidence="11">Phosphoglucosamine mutase</fullName>
    </submittedName>
</protein>
<dbReference type="Gene3D" id="3.40.120.10">
    <property type="entry name" value="Alpha-D-Glucose-1,6-Bisphosphate, subunit A, domain 3"/>
    <property type="match status" value="3"/>
</dbReference>
<feature type="domain" description="Alpha-D-phosphohexomutase C-terminal" evidence="7">
    <location>
        <begin position="394"/>
        <end position="417"/>
    </location>
</feature>
<dbReference type="Gene3D" id="3.30.310.50">
    <property type="entry name" value="Alpha-D-phosphohexomutase, C-terminal domain"/>
    <property type="match status" value="1"/>
</dbReference>
<evidence type="ECO:0000259" key="8">
    <source>
        <dbReference type="Pfam" id="PF02878"/>
    </source>
</evidence>
<dbReference type="eggNOG" id="COG1109">
    <property type="taxonomic scope" value="Bacteria"/>
</dbReference>
<dbReference type="GO" id="GO:0009252">
    <property type="term" value="P:peptidoglycan biosynthetic process"/>
    <property type="evidence" value="ECO:0007669"/>
    <property type="project" value="TreeGrafter"/>
</dbReference>
<evidence type="ECO:0000256" key="6">
    <source>
        <dbReference type="ARBA" id="ARBA00023235"/>
    </source>
</evidence>
<organism evidence="11 12">
    <name type="scientific">Holospora obtusa F1</name>
    <dbReference type="NCBI Taxonomy" id="1399147"/>
    <lineage>
        <taxon>Bacteria</taxon>
        <taxon>Pseudomonadati</taxon>
        <taxon>Pseudomonadota</taxon>
        <taxon>Alphaproteobacteria</taxon>
        <taxon>Holosporales</taxon>
        <taxon>Holosporaceae</taxon>
        <taxon>Holospora</taxon>
    </lineage>
</organism>
<evidence type="ECO:0000259" key="7">
    <source>
        <dbReference type="Pfam" id="PF00408"/>
    </source>
</evidence>
<dbReference type="GO" id="GO:0006048">
    <property type="term" value="P:UDP-N-acetylglucosamine biosynthetic process"/>
    <property type="evidence" value="ECO:0007669"/>
    <property type="project" value="TreeGrafter"/>
</dbReference>
<dbReference type="InterPro" id="IPR036900">
    <property type="entry name" value="A-D-PHexomutase_C_sf"/>
</dbReference>
<reference evidence="11 12" key="1">
    <citation type="journal article" date="2014" name="FEMS Microbiol. Lett.">
        <title>Draft genome sequences of three Holospora species (Holospora obtusa, Holospora undulata, and Holospora elegans), endonuclear symbiotic bacteria of the ciliate Paramecium caudatum.</title>
        <authorList>
            <person name="Dohra H."/>
            <person name="Tanaka K."/>
            <person name="Suzuki T."/>
            <person name="Fujishima M."/>
            <person name="Suzuki H."/>
        </authorList>
    </citation>
    <scope>NUCLEOTIDE SEQUENCE [LARGE SCALE GENOMIC DNA]</scope>
    <source>
        <strain evidence="11 12">F1</strain>
    </source>
</reference>
<comment type="similarity">
    <text evidence="2">Belongs to the phosphohexose mutase family.</text>
</comment>
<dbReference type="PANTHER" id="PTHR42946:SF1">
    <property type="entry name" value="PHOSPHOGLUCOMUTASE (ALPHA-D-GLUCOSE-1,6-BISPHOSPHATE-DEPENDENT)"/>
    <property type="match status" value="1"/>
</dbReference>
<dbReference type="Pfam" id="PF02879">
    <property type="entry name" value="PGM_PMM_II"/>
    <property type="match status" value="1"/>
</dbReference>
<dbReference type="Pfam" id="PF00408">
    <property type="entry name" value="PGM_PMM_IV"/>
    <property type="match status" value="1"/>
</dbReference>
<comment type="caution">
    <text evidence="11">The sequence shown here is derived from an EMBL/GenBank/DDBJ whole genome shotgun (WGS) entry which is preliminary data.</text>
</comment>
<dbReference type="OrthoDB" id="9803322at2"/>
<dbReference type="AlphaFoldDB" id="W6TDD4"/>
<dbReference type="Pfam" id="PF02878">
    <property type="entry name" value="PGM_PMM_I"/>
    <property type="match status" value="1"/>
</dbReference>
<dbReference type="InterPro" id="IPR050060">
    <property type="entry name" value="Phosphoglucosamine_mutase"/>
</dbReference>
<dbReference type="SUPFAM" id="SSF55957">
    <property type="entry name" value="Phosphoglucomutase, C-terminal domain"/>
    <property type="match status" value="1"/>
</dbReference>
<keyword evidence="5" id="KW-0460">Magnesium</keyword>
<keyword evidence="4" id="KW-0479">Metal-binding</keyword>
<dbReference type="InterPro" id="IPR005841">
    <property type="entry name" value="Alpha-D-phosphohexomutase_SF"/>
</dbReference>
<dbReference type="EMBL" id="AWTR02000085">
    <property type="protein sequence ID" value="ETZ06751.1"/>
    <property type="molecule type" value="Genomic_DNA"/>
</dbReference>
<evidence type="ECO:0000256" key="4">
    <source>
        <dbReference type="ARBA" id="ARBA00022723"/>
    </source>
</evidence>
<dbReference type="GO" id="GO:0005829">
    <property type="term" value="C:cytosol"/>
    <property type="evidence" value="ECO:0007669"/>
    <property type="project" value="TreeGrafter"/>
</dbReference>
<feature type="domain" description="Alpha-D-phosphohexomutase alpha/beta/alpha" evidence="9">
    <location>
        <begin position="175"/>
        <end position="257"/>
    </location>
</feature>
<evidence type="ECO:0000259" key="9">
    <source>
        <dbReference type="Pfam" id="PF02879"/>
    </source>
</evidence>
<accession>W6TDD4</accession>
<dbReference type="GO" id="GO:0046872">
    <property type="term" value="F:metal ion binding"/>
    <property type="evidence" value="ECO:0007669"/>
    <property type="project" value="UniProtKB-KW"/>
</dbReference>
<evidence type="ECO:0000256" key="5">
    <source>
        <dbReference type="ARBA" id="ARBA00022842"/>
    </source>
</evidence>
<feature type="domain" description="Alpha-D-phosphohexomutase alpha/beta/alpha" evidence="8">
    <location>
        <begin position="6"/>
        <end position="140"/>
    </location>
</feature>
<dbReference type="GO" id="GO:0004615">
    <property type="term" value="F:phosphomannomutase activity"/>
    <property type="evidence" value="ECO:0007669"/>
    <property type="project" value="TreeGrafter"/>
</dbReference>
<dbReference type="Proteomes" id="UP000019112">
    <property type="component" value="Unassembled WGS sequence"/>
</dbReference>